<dbReference type="AlphaFoldDB" id="A0A857FM04"/>
<evidence type="ECO:0000256" key="3">
    <source>
        <dbReference type="ARBA" id="ARBA00012535"/>
    </source>
</evidence>
<dbReference type="GO" id="GO:0050361">
    <property type="term" value="F:tryptophan 2-monooxygenase activity"/>
    <property type="evidence" value="ECO:0007669"/>
    <property type="project" value="UniProtKB-EC"/>
</dbReference>
<dbReference type="Gene3D" id="3.50.50.60">
    <property type="entry name" value="FAD/NAD(P)-binding domain"/>
    <property type="match status" value="2"/>
</dbReference>
<evidence type="ECO:0000313" key="8">
    <source>
        <dbReference type="EMBL" id="QHC35303.1"/>
    </source>
</evidence>
<dbReference type="EMBL" id="CP041348">
    <property type="protein sequence ID" value="QHC35303.1"/>
    <property type="molecule type" value="Genomic_DNA"/>
</dbReference>
<dbReference type="Pfam" id="PF01593">
    <property type="entry name" value="Amino_oxidase"/>
    <property type="match status" value="1"/>
</dbReference>
<dbReference type="InterPro" id="IPR006311">
    <property type="entry name" value="TAT_signal"/>
</dbReference>
<evidence type="ECO:0000256" key="6">
    <source>
        <dbReference type="ARBA" id="ARBA00047321"/>
    </source>
</evidence>
<dbReference type="RefSeq" id="WP_159261764.1">
    <property type="nucleotide sequence ID" value="NZ_CP041348.1"/>
</dbReference>
<evidence type="ECO:0000313" key="9">
    <source>
        <dbReference type="Proteomes" id="UP000464674"/>
    </source>
</evidence>
<gene>
    <name evidence="8" type="ORF">FMA36_07160</name>
</gene>
<keyword evidence="5" id="KW-0073">Auxin biosynthesis</keyword>
<dbReference type="InterPro" id="IPR002937">
    <property type="entry name" value="Amino_oxidase"/>
</dbReference>
<accession>A0A857FM04</accession>
<dbReference type="PROSITE" id="PS51318">
    <property type="entry name" value="TAT"/>
    <property type="match status" value="1"/>
</dbReference>
<dbReference type="PANTHER" id="PTHR10742:SF410">
    <property type="entry name" value="LYSINE-SPECIFIC HISTONE DEMETHYLASE 2"/>
    <property type="match status" value="1"/>
</dbReference>
<dbReference type="InterPro" id="IPR050281">
    <property type="entry name" value="Flavin_monoamine_oxidase"/>
</dbReference>
<protein>
    <recommendedName>
        <fullName evidence="4">Tryptophan 2-monooxygenase</fullName>
        <ecNumber evidence="3">1.13.12.3</ecNumber>
    </recommendedName>
</protein>
<sequence length="359" mass="38467">MPITRREWITRVGAAGGIGAAQLVMRGLGITPAHAQTTLPRLPAGSGKGKSVVILGAGMAGMAAAHELGKAGYACTILEARERVGGKNWTVRGGDTVTFADGRTQTCRFDEGQYFNAGAGRIPSHHSALLGYCREFSVALEVEVNSNHNAAIQNDAANGGHPIQLRQAFNDTRGFVSELLAKAINQHALDAELTAHDQERMIAFLTQYGDLRPDLSYGGSSRSGYTSLPGAADDAGTVAPPISLRTMLDADMWHSVMFDEILVMQSTMLQPVNGMDQIARAFHRQLGDVVRTQAEVTHIGRAGQGVNITYRDRRTNTPQAVSADFCICTIPLAVLSSIPSDFFCGCRPLCKSFLTHIDV</sequence>
<evidence type="ECO:0000256" key="5">
    <source>
        <dbReference type="ARBA" id="ARBA00023070"/>
    </source>
</evidence>
<evidence type="ECO:0000259" key="7">
    <source>
        <dbReference type="Pfam" id="PF01593"/>
    </source>
</evidence>
<dbReference type="Gene3D" id="3.90.660.10">
    <property type="match status" value="1"/>
</dbReference>
<feature type="domain" description="Amine oxidase" evidence="7">
    <location>
        <begin position="59"/>
        <end position="336"/>
    </location>
</feature>
<dbReference type="EC" id="1.13.12.3" evidence="3"/>
<comment type="catalytic activity">
    <reaction evidence="6">
        <text>L-tryptophan + O2 = indole-3-acetamide + CO2 + H2O</text>
        <dbReference type="Rhea" id="RHEA:16165"/>
        <dbReference type="ChEBI" id="CHEBI:15377"/>
        <dbReference type="ChEBI" id="CHEBI:15379"/>
        <dbReference type="ChEBI" id="CHEBI:16031"/>
        <dbReference type="ChEBI" id="CHEBI:16526"/>
        <dbReference type="ChEBI" id="CHEBI:57912"/>
        <dbReference type="EC" id="1.13.12.3"/>
    </reaction>
</comment>
<evidence type="ECO:0000256" key="4">
    <source>
        <dbReference type="ARBA" id="ARBA00017871"/>
    </source>
</evidence>
<organism evidence="8 9">
    <name type="scientific">Komagataeibacter xylinus</name>
    <name type="common">Gluconacetobacter xylinus</name>
    <dbReference type="NCBI Taxonomy" id="28448"/>
    <lineage>
        <taxon>Bacteria</taxon>
        <taxon>Pseudomonadati</taxon>
        <taxon>Pseudomonadota</taxon>
        <taxon>Alphaproteobacteria</taxon>
        <taxon>Acetobacterales</taxon>
        <taxon>Acetobacteraceae</taxon>
        <taxon>Komagataeibacter</taxon>
    </lineage>
</organism>
<evidence type="ECO:0000256" key="1">
    <source>
        <dbReference type="ARBA" id="ARBA00004814"/>
    </source>
</evidence>
<dbReference type="InterPro" id="IPR036188">
    <property type="entry name" value="FAD/NAD-bd_sf"/>
</dbReference>
<evidence type="ECO:0000256" key="2">
    <source>
        <dbReference type="ARBA" id="ARBA00005833"/>
    </source>
</evidence>
<dbReference type="Proteomes" id="UP000464674">
    <property type="component" value="Chromosome"/>
</dbReference>
<comment type="similarity">
    <text evidence="2">Belongs to the tryptophan 2-monooxygenase family.</text>
</comment>
<name>A0A857FM04_KOMXY</name>
<dbReference type="OrthoDB" id="337830at2"/>
<proteinExistence type="inferred from homology"/>
<comment type="pathway">
    <text evidence="1">Plant hormone metabolism; auxin biosynthesis.</text>
</comment>
<dbReference type="Gene3D" id="1.20.1440.240">
    <property type="match status" value="1"/>
</dbReference>
<reference evidence="8 9" key="1">
    <citation type="journal article" date="2020" name="Carbohydr. Polym.">
        <title>Characterization and optimization of production of bacterial cellulose from strain CGMCC 17276 based on whole-genome analysis.</title>
        <authorList>
            <person name="Lu T."/>
            <person name="Gao H."/>
            <person name="Liao B."/>
            <person name="Wu J."/>
            <person name="Zhang W."/>
            <person name="Huang J."/>
            <person name="Liu M."/>
            <person name="Huang J."/>
            <person name="Chang Z."/>
            <person name="Jin M."/>
            <person name="Yi Z."/>
            <person name="Jiang D."/>
        </authorList>
    </citation>
    <scope>NUCLEOTIDE SEQUENCE [LARGE SCALE GENOMIC DNA]</scope>
    <source>
        <strain evidence="8 9">CGMCC 17276</strain>
    </source>
</reference>
<dbReference type="SUPFAM" id="SSF51905">
    <property type="entry name" value="FAD/NAD(P)-binding domain"/>
    <property type="match status" value="1"/>
</dbReference>
<dbReference type="PANTHER" id="PTHR10742">
    <property type="entry name" value="FLAVIN MONOAMINE OXIDASE"/>
    <property type="match status" value="1"/>
</dbReference>
<dbReference type="GO" id="GO:0009851">
    <property type="term" value="P:auxin biosynthetic process"/>
    <property type="evidence" value="ECO:0007669"/>
    <property type="project" value="UniProtKB-KW"/>
</dbReference>